<dbReference type="PANTHER" id="PTHR38011:SF12">
    <property type="entry name" value="BIFUNCTIONAL DEAMINASE-REDUCTASE DOMAIN PROTEIN"/>
    <property type="match status" value="1"/>
</dbReference>
<reference evidence="2 3" key="1">
    <citation type="submission" date="2022-07" db="EMBL/GenBank/DDBJ databases">
        <title>Novel species in genus cellulomonas.</title>
        <authorList>
            <person name="Ye L."/>
        </authorList>
    </citation>
    <scope>NUCLEOTIDE SEQUENCE [LARGE SCALE GENOMIC DNA]</scope>
    <source>
        <strain evidence="3">zg-Y338</strain>
    </source>
</reference>
<dbReference type="Proteomes" id="UP001316189">
    <property type="component" value="Chromosome"/>
</dbReference>
<gene>
    <name evidence="2" type="ORF">NP064_11140</name>
</gene>
<dbReference type="InterPro" id="IPR002734">
    <property type="entry name" value="RibDG_C"/>
</dbReference>
<dbReference type="EMBL" id="CP101988">
    <property type="protein sequence ID" value="UUI74355.1"/>
    <property type="molecule type" value="Genomic_DNA"/>
</dbReference>
<feature type="domain" description="Bacterial bifunctional deaminase-reductase C-terminal" evidence="1">
    <location>
        <begin position="8"/>
        <end position="201"/>
    </location>
</feature>
<name>A0ABY5KX98_9CELL</name>
<dbReference type="SUPFAM" id="SSF53597">
    <property type="entry name" value="Dihydrofolate reductase-like"/>
    <property type="match status" value="1"/>
</dbReference>
<sequence>MPRLRVHNYSMSLDGYGAGPDQDEQNPMGVGGGQLHEWVFATRPGRAMIDQEGGSTGADADFFLQGVDGIGATIMGRNMFGPVRGPWTDEAWNGWWGEEPPYHHHVFVLTHHPREPLAMEGGTTFHFVGDGIESALEQAFEAADGLDVRLGGGASTIQQYLRAGLVDEIHVAVVPVLLGSGARLFEGIEDVADRYTRAELVTSPAVAHIRMTRDG</sequence>
<dbReference type="InterPro" id="IPR024072">
    <property type="entry name" value="DHFR-like_dom_sf"/>
</dbReference>
<dbReference type="Gene3D" id="3.40.430.10">
    <property type="entry name" value="Dihydrofolate Reductase, subunit A"/>
    <property type="match status" value="1"/>
</dbReference>
<dbReference type="PANTHER" id="PTHR38011">
    <property type="entry name" value="DIHYDROFOLATE REDUCTASE FAMILY PROTEIN (AFU_ORTHOLOGUE AFUA_8G06820)"/>
    <property type="match status" value="1"/>
</dbReference>
<evidence type="ECO:0000313" key="3">
    <source>
        <dbReference type="Proteomes" id="UP001316189"/>
    </source>
</evidence>
<protein>
    <submittedName>
        <fullName evidence="2">Dihydrofolate reductase family protein</fullName>
    </submittedName>
</protein>
<keyword evidence="3" id="KW-1185">Reference proteome</keyword>
<evidence type="ECO:0000259" key="1">
    <source>
        <dbReference type="Pfam" id="PF01872"/>
    </source>
</evidence>
<dbReference type="InterPro" id="IPR050765">
    <property type="entry name" value="Riboflavin_Biosynth_HTPR"/>
</dbReference>
<dbReference type="RefSeq" id="WP_227569586.1">
    <property type="nucleotide sequence ID" value="NZ_CP101988.1"/>
</dbReference>
<organism evidence="2 3">
    <name type="scientific">Cellulomonas chengniuliangii</name>
    <dbReference type="NCBI Taxonomy" id="2968084"/>
    <lineage>
        <taxon>Bacteria</taxon>
        <taxon>Bacillati</taxon>
        <taxon>Actinomycetota</taxon>
        <taxon>Actinomycetes</taxon>
        <taxon>Micrococcales</taxon>
        <taxon>Cellulomonadaceae</taxon>
        <taxon>Cellulomonas</taxon>
    </lineage>
</organism>
<evidence type="ECO:0000313" key="2">
    <source>
        <dbReference type="EMBL" id="UUI74355.1"/>
    </source>
</evidence>
<dbReference type="Pfam" id="PF01872">
    <property type="entry name" value="RibD_C"/>
    <property type="match status" value="1"/>
</dbReference>
<proteinExistence type="predicted"/>
<accession>A0ABY5KX98</accession>